<feature type="region of interest" description="Disordered" evidence="8">
    <location>
        <begin position="999"/>
        <end position="1022"/>
    </location>
</feature>
<evidence type="ECO:0000256" key="2">
    <source>
        <dbReference type="ARBA" id="ARBA00007112"/>
    </source>
</evidence>
<evidence type="ECO:0000256" key="1">
    <source>
        <dbReference type="ARBA" id="ARBA00004496"/>
    </source>
</evidence>
<comment type="similarity">
    <text evidence="2 7">Belongs to the NST1 family.</text>
</comment>
<comment type="caution">
    <text evidence="9">The sequence shown here is derived from an EMBL/GenBank/DDBJ whole genome shotgun (WGS) entry which is preliminary data.</text>
</comment>
<protein>
    <recommendedName>
        <fullName evidence="3 7">Stress response protein NST1</fullName>
    </recommendedName>
</protein>
<evidence type="ECO:0000256" key="3">
    <source>
        <dbReference type="ARBA" id="ARBA00020733"/>
    </source>
</evidence>
<comment type="subcellular location">
    <subcellularLocation>
        <location evidence="1 7">Cytoplasm</location>
    </subcellularLocation>
</comment>
<feature type="coiled-coil region" evidence="7">
    <location>
        <begin position="107"/>
        <end position="159"/>
    </location>
</feature>
<dbReference type="GO" id="GO:0000932">
    <property type="term" value="C:P-body"/>
    <property type="evidence" value="ECO:0007669"/>
    <property type="project" value="EnsemblFungi"/>
</dbReference>
<sequence>MPSGSKSKKKKSKSKGGVKKHAVEKVAPPIEAEIMDERDESDYPTSRVIKRGPNGDVIVESLPDKSTSGKKSKKKGKLSDLEVSESAKQMGITLDSHWESLSPDEKKNILRIEKEEVLEIIRNYQNDHNCSCSVCGRRHMAMNQEMERMYNLLYELEEQRDPDMNPVKFHLGIIKELQISKNKQILDQTEGPNDNTTHEEVVKNFLSSDIADKLKEEVHQFKQKQLSKQECNRPSSLTNDNIEEEIPSAQIPQANEEAMTKDIQKTLEQLSVVEPVSKINVIQEDDLGEIKEENKEYLKFTESFISSQPKIAQKFIQKLDENPCMKAITDEVMQNSSYEFLDALKNLWAPNLLKIVESEDDDNLVNLNETLDPIEFTTMLHHGNPLSQQDYYDLQGAISRKVVNAFNFENRKLEHLSPLEVELFGRFMSSDQDNIFHNMLLEAYNERFKEEPFKMMSNIPQIIKAVATLTNLDGRMMDDVDENHFTSEEERYDDDITDYSDSEYEDYDSEYDDIDNGDIISDVDEPFSTLKSDQLRVNYDTNSGNINHSDNYESNSRLREVTDENEENLQYDTPQEKYNYSDHGKDHGTIADEDEDSIDEGYESSIDDMERLEEGRRLIQIAITKLLQGRIMESYHEKEADSNRLKLLKELEEEQMKKKEKEVKKIKKKEKEKEKRRLQQLAKEEEKRKKEEEERSAREEQERREMERREAQRKKVEEAKRKKDEERRRKLEEQRKREEQQEKQRKAKEEQKRKREEEKKKKEELERQLREEELMKKKEEEERLLREKDRAEILKKETELAMSMKENHSSQSLSIQNQFFSNPQNSNIGMQNYFNNDLDNTNAGLGNGGPTNLGVRKNSHVLGLTQVYSDKANNSPGKNDDNNEINNEIFNIINAATTAKSGSRTSMDMQALLQPPFTDNVNDQIRSSNLINDQASGMNSNGLSTNFHSPYGSNVFSGENQLSNNLQNDILTGLNADTSSTNLASWTSLPALNNLNANQHTLSNNQTPLHQQKGTSPISNTMMDTKRDYLGDELSKLTSMLTTNSLNESPAFSSSNLQSSLWNDQNSSGKTPLGSNTTQIPLSQPAFLGTEPPVHRSSIWGDSSASMFNFSQRLSVPTNSNSVSSQTVPNQNIGMGSSFTNPSIWSTGSDFNVPSRDMNSGVAFTNSFPNTSPRNQFALNSGSMLQNQSQRQNIMDNIRLLSNSPQNNGYIPIDLLYQSINKQSTSDFPSFLNNVIDLERSHNYDLVKDQTGVINGVRVGSENRPVSTAFSNFHQNMDPTMKGPEHLSNSIPGTARNFEGNSYLAKEATMNIIPSSSLDR</sequence>
<dbReference type="PANTHER" id="PTHR15073:SF1">
    <property type="entry name" value="RETICULOCYTE-BINDING PROTEIN HOMOLOG 2A"/>
    <property type="match status" value="1"/>
</dbReference>
<evidence type="ECO:0000256" key="7">
    <source>
        <dbReference type="RuleBase" id="RU049441"/>
    </source>
</evidence>
<keyword evidence="4 7" id="KW-0963">Cytoplasm</keyword>
<proteinExistence type="inferred from homology"/>
<feature type="compositionally biased region" description="Basic residues" evidence="8">
    <location>
        <begin position="1"/>
        <end position="22"/>
    </location>
</feature>
<dbReference type="Proteomes" id="UP000054886">
    <property type="component" value="Unassembled WGS sequence"/>
</dbReference>
<feature type="compositionally biased region" description="Acidic residues" evidence="8">
    <location>
        <begin position="33"/>
        <end position="42"/>
    </location>
</feature>
<organism evidence="9 10">
    <name type="scientific">Candida glabrata</name>
    <name type="common">Yeast</name>
    <name type="synonym">Torulopsis glabrata</name>
    <dbReference type="NCBI Taxonomy" id="5478"/>
    <lineage>
        <taxon>Eukaryota</taxon>
        <taxon>Fungi</taxon>
        <taxon>Dikarya</taxon>
        <taxon>Ascomycota</taxon>
        <taxon>Saccharomycotina</taxon>
        <taxon>Saccharomycetes</taxon>
        <taxon>Saccharomycetales</taxon>
        <taxon>Saccharomycetaceae</taxon>
        <taxon>Nakaseomyces</taxon>
    </lineage>
</organism>
<dbReference type="VEuPathDB" id="FungiDB:GWK60_K09625"/>
<keyword evidence="5 7" id="KW-0346">Stress response</keyword>
<accession>A0A0W0EJ02</accession>
<dbReference type="GO" id="GO:0015630">
    <property type="term" value="C:microtubule cytoskeleton"/>
    <property type="evidence" value="ECO:0007669"/>
    <property type="project" value="TreeGrafter"/>
</dbReference>
<dbReference type="GO" id="GO:0009651">
    <property type="term" value="P:response to salt stress"/>
    <property type="evidence" value="ECO:0007669"/>
    <property type="project" value="EnsemblFungi"/>
</dbReference>
<dbReference type="EMBL" id="LLZZ01000124">
    <property type="protein sequence ID" value="KTB02502.1"/>
    <property type="molecule type" value="Genomic_DNA"/>
</dbReference>
<dbReference type="GO" id="GO:0017148">
    <property type="term" value="P:negative regulation of translation"/>
    <property type="evidence" value="ECO:0007669"/>
    <property type="project" value="EnsemblFungi"/>
</dbReference>
<evidence type="ECO:0000313" key="10">
    <source>
        <dbReference type="Proteomes" id="UP000054886"/>
    </source>
</evidence>
<gene>
    <name evidence="9" type="ORF">AO440_003665</name>
</gene>
<dbReference type="VEuPathDB" id="FungiDB:B1J91_K09834g"/>
<feature type="region of interest" description="Disordered" evidence="8">
    <location>
        <begin position="1"/>
        <end position="85"/>
    </location>
</feature>
<name>A0A0W0EJ02_CANGB</name>
<dbReference type="Pfam" id="PF13945">
    <property type="entry name" value="NST1"/>
    <property type="match status" value="1"/>
</dbReference>
<feature type="compositionally biased region" description="Basic and acidic residues" evidence="8">
    <location>
        <begin position="579"/>
        <end position="590"/>
    </location>
</feature>
<dbReference type="VEuPathDB" id="FungiDB:GVI51_K09669"/>
<feature type="region of interest" description="Disordered" evidence="8">
    <location>
        <begin position="1048"/>
        <end position="1073"/>
    </location>
</feature>
<evidence type="ECO:0000256" key="5">
    <source>
        <dbReference type="ARBA" id="ARBA00023016"/>
    </source>
</evidence>
<dbReference type="VEuPathDB" id="FungiDB:CAGL0K09834g"/>
<dbReference type="PANTHER" id="PTHR15073">
    <property type="entry name" value="MICROTUBULE-ASSOCIATED PROTEIN"/>
    <property type="match status" value="1"/>
</dbReference>
<evidence type="ECO:0000256" key="4">
    <source>
        <dbReference type="ARBA" id="ARBA00022490"/>
    </source>
</evidence>
<keyword evidence="6 7" id="KW-0175">Coiled coil</keyword>
<dbReference type="InterPro" id="IPR025279">
    <property type="entry name" value="NST1"/>
</dbReference>
<feature type="region of interest" description="Disordered" evidence="8">
    <location>
        <begin position="656"/>
        <end position="766"/>
    </location>
</feature>
<dbReference type="InterPro" id="IPR051483">
    <property type="entry name" value="MAP7_domain-containing"/>
</dbReference>
<feature type="compositionally biased region" description="Polar residues" evidence="8">
    <location>
        <begin position="541"/>
        <end position="555"/>
    </location>
</feature>
<reference evidence="9 10" key="1">
    <citation type="submission" date="2015-10" db="EMBL/GenBank/DDBJ databases">
        <title>Draft genomes sequences of Candida glabrata isolates 1A, 1B, 2A, 2B, 3A and 3B.</title>
        <authorList>
            <person name="Haavelsrud O.E."/>
            <person name="Gaustad P."/>
        </authorList>
    </citation>
    <scope>NUCLEOTIDE SEQUENCE [LARGE SCALE GENOMIC DNA]</scope>
    <source>
        <strain evidence="9">910700640</strain>
    </source>
</reference>
<feature type="region of interest" description="Disordered" evidence="8">
    <location>
        <begin position="541"/>
        <end position="598"/>
    </location>
</feature>
<comment type="function">
    <text evidence="7">May act as a negative regulator of salt tolerance.</text>
</comment>
<evidence type="ECO:0000313" key="9">
    <source>
        <dbReference type="EMBL" id="KTB02502.1"/>
    </source>
</evidence>
<dbReference type="GO" id="GO:0000226">
    <property type="term" value="P:microtubule cytoskeleton organization"/>
    <property type="evidence" value="ECO:0007669"/>
    <property type="project" value="TreeGrafter"/>
</dbReference>
<evidence type="ECO:0000256" key="6">
    <source>
        <dbReference type="ARBA" id="ARBA00023054"/>
    </source>
</evidence>
<evidence type="ECO:0000256" key="8">
    <source>
        <dbReference type="SAM" id="MobiDB-lite"/>
    </source>
</evidence>